<evidence type="ECO:0000313" key="13">
    <source>
        <dbReference type="EMBL" id="GGF85599.1"/>
    </source>
</evidence>
<gene>
    <name evidence="13" type="primary">xcpX</name>
    <name evidence="13" type="ORF">GCM10011365_03280</name>
</gene>
<dbReference type="InterPro" id="IPR038072">
    <property type="entry name" value="GspK_central_sf"/>
</dbReference>
<accession>A0A917FKE5</accession>
<evidence type="ECO:0000259" key="12">
    <source>
        <dbReference type="Pfam" id="PF21687"/>
    </source>
</evidence>
<feature type="transmembrane region" description="Helical" evidence="11">
    <location>
        <begin position="12"/>
        <end position="30"/>
    </location>
</feature>
<dbReference type="PIRSF" id="PIRSF002786">
    <property type="entry name" value="XcpX"/>
    <property type="match status" value="1"/>
</dbReference>
<organism evidence="13 14">
    <name type="scientific">Marinicella pacifica</name>
    <dbReference type="NCBI Taxonomy" id="1171543"/>
    <lineage>
        <taxon>Bacteria</taxon>
        <taxon>Pseudomonadati</taxon>
        <taxon>Pseudomonadota</taxon>
        <taxon>Gammaproteobacteria</taxon>
        <taxon>Lysobacterales</taxon>
        <taxon>Marinicellaceae</taxon>
        <taxon>Marinicella</taxon>
    </lineage>
</organism>
<evidence type="ECO:0000256" key="5">
    <source>
        <dbReference type="ARBA" id="ARBA00022519"/>
    </source>
</evidence>
<evidence type="ECO:0000256" key="7">
    <source>
        <dbReference type="ARBA" id="ARBA00022927"/>
    </source>
</evidence>
<keyword evidence="14" id="KW-1185">Reference proteome</keyword>
<dbReference type="EMBL" id="BMEO01000001">
    <property type="protein sequence ID" value="GGF85599.1"/>
    <property type="molecule type" value="Genomic_DNA"/>
</dbReference>
<dbReference type="Gene3D" id="3.30.1300.30">
    <property type="entry name" value="GSPII I/J protein-like"/>
    <property type="match status" value="1"/>
</dbReference>
<evidence type="ECO:0000313" key="14">
    <source>
        <dbReference type="Proteomes" id="UP000605253"/>
    </source>
</evidence>
<name>A0A917FKE5_9GAMM</name>
<keyword evidence="6 11" id="KW-0812">Transmembrane</keyword>
<dbReference type="PANTHER" id="PTHR38831">
    <property type="entry name" value="TYPE II SECRETION SYSTEM PROTEIN K"/>
    <property type="match status" value="1"/>
</dbReference>
<dbReference type="GO" id="GO:0005886">
    <property type="term" value="C:plasma membrane"/>
    <property type="evidence" value="ECO:0007669"/>
    <property type="project" value="UniProtKB-SubCell"/>
</dbReference>
<evidence type="ECO:0000256" key="8">
    <source>
        <dbReference type="ARBA" id="ARBA00022989"/>
    </source>
</evidence>
<dbReference type="Pfam" id="PF21687">
    <property type="entry name" value="T2SSK_1st"/>
    <property type="match status" value="1"/>
</dbReference>
<comment type="subcellular location">
    <subcellularLocation>
        <location evidence="1 10">Cell inner membrane</location>
    </subcellularLocation>
</comment>
<evidence type="ECO:0000256" key="10">
    <source>
        <dbReference type="PIRNR" id="PIRNR002786"/>
    </source>
</evidence>
<evidence type="ECO:0000256" key="6">
    <source>
        <dbReference type="ARBA" id="ARBA00022692"/>
    </source>
</evidence>
<sequence length="325" mass="36502">MVNRYQQGMALMMALVMMAIAISLAVGIWYSSRLAVARTMNMQAHLQAQHLSQGLLLWAGDILEKDVIESNPAYDDNNESWQQGIRGLVVEQAVLSGELTGMNHLFNLNNLVINHQDSTEHAAYFRRLLNALNLDLSLADKIMDWIDSDQEQRPGGAEDFVYAAARPPYQTADSGFRHIDELRLIAGIDDSLFNQLAPYVTVLPLQQGSTLMNINTLPPVMIKALNPAISEELAVRIYQQGQASFSRLEDFFTFDDMAYISTGEEVKPVISQLIGVQTNFLQARSEVAIEDRRYQQYALLFRRTGGATQVLMRSPIPFLPKDLLH</sequence>
<dbReference type="AlphaFoldDB" id="A0A917FKE5"/>
<evidence type="ECO:0000256" key="4">
    <source>
        <dbReference type="ARBA" id="ARBA00022475"/>
    </source>
</evidence>
<keyword evidence="3 10" id="KW-0813">Transport</keyword>
<keyword evidence="8 11" id="KW-1133">Transmembrane helix</keyword>
<dbReference type="InterPro" id="IPR049031">
    <property type="entry name" value="T2SSK_SAM-like_1st"/>
</dbReference>
<keyword evidence="5 10" id="KW-0997">Cell inner membrane</keyword>
<evidence type="ECO:0000256" key="9">
    <source>
        <dbReference type="ARBA" id="ARBA00023136"/>
    </source>
</evidence>
<dbReference type="InterPro" id="IPR045584">
    <property type="entry name" value="Pilin-like"/>
</dbReference>
<reference evidence="13" key="1">
    <citation type="journal article" date="2014" name="Int. J. Syst. Evol. Microbiol.">
        <title>Complete genome sequence of Corynebacterium casei LMG S-19264T (=DSM 44701T), isolated from a smear-ripened cheese.</title>
        <authorList>
            <consortium name="US DOE Joint Genome Institute (JGI-PGF)"/>
            <person name="Walter F."/>
            <person name="Albersmeier A."/>
            <person name="Kalinowski J."/>
            <person name="Ruckert C."/>
        </authorList>
    </citation>
    <scope>NUCLEOTIDE SEQUENCE</scope>
    <source>
        <strain evidence="13">CGMCC 1.12181</strain>
    </source>
</reference>
<dbReference type="SUPFAM" id="SSF54523">
    <property type="entry name" value="Pili subunits"/>
    <property type="match status" value="1"/>
</dbReference>
<keyword evidence="7" id="KW-0653">Protein transport</keyword>
<dbReference type="SUPFAM" id="SSF158544">
    <property type="entry name" value="GspK insert domain-like"/>
    <property type="match status" value="1"/>
</dbReference>
<evidence type="ECO:0000256" key="1">
    <source>
        <dbReference type="ARBA" id="ARBA00004533"/>
    </source>
</evidence>
<evidence type="ECO:0000256" key="3">
    <source>
        <dbReference type="ARBA" id="ARBA00022448"/>
    </source>
</evidence>
<dbReference type="Gene3D" id="1.10.40.60">
    <property type="entry name" value="EpsJ-like"/>
    <property type="match status" value="2"/>
</dbReference>
<dbReference type="RefSeq" id="WP_188363920.1">
    <property type="nucleotide sequence ID" value="NZ_BAABJF010000011.1"/>
</dbReference>
<dbReference type="InterPro" id="IPR005628">
    <property type="entry name" value="GspK"/>
</dbReference>
<comment type="caution">
    <text evidence="13">The sequence shown here is derived from an EMBL/GenBank/DDBJ whole genome shotgun (WGS) entry which is preliminary data.</text>
</comment>
<proteinExistence type="inferred from homology"/>
<feature type="domain" description="T2SS protein K first SAM-like" evidence="12">
    <location>
        <begin position="106"/>
        <end position="204"/>
    </location>
</feature>
<dbReference type="NCBIfam" id="NF037980">
    <property type="entry name" value="T2SS_GspK"/>
    <property type="match status" value="1"/>
</dbReference>
<comment type="similarity">
    <text evidence="2 10">Belongs to the GSP K family.</text>
</comment>
<keyword evidence="4 10" id="KW-1003">Cell membrane</keyword>
<protein>
    <recommendedName>
        <fullName evidence="10">Type II secretion system protein K</fullName>
    </recommendedName>
</protein>
<reference evidence="13" key="2">
    <citation type="submission" date="2020-09" db="EMBL/GenBank/DDBJ databases">
        <authorList>
            <person name="Sun Q."/>
            <person name="Zhou Y."/>
        </authorList>
    </citation>
    <scope>NUCLEOTIDE SEQUENCE</scope>
    <source>
        <strain evidence="13">CGMCC 1.12181</strain>
    </source>
</reference>
<evidence type="ECO:0000256" key="2">
    <source>
        <dbReference type="ARBA" id="ARBA00007246"/>
    </source>
</evidence>
<dbReference type="Proteomes" id="UP000605253">
    <property type="component" value="Unassembled WGS sequence"/>
</dbReference>
<evidence type="ECO:0000256" key="11">
    <source>
        <dbReference type="SAM" id="Phobius"/>
    </source>
</evidence>
<dbReference type="PANTHER" id="PTHR38831:SF1">
    <property type="entry name" value="TYPE II SECRETION SYSTEM PROTEIN K-RELATED"/>
    <property type="match status" value="1"/>
</dbReference>
<keyword evidence="9 10" id="KW-0472">Membrane</keyword>
<dbReference type="GO" id="GO:0009306">
    <property type="term" value="P:protein secretion"/>
    <property type="evidence" value="ECO:0007669"/>
    <property type="project" value="InterPro"/>
</dbReference>